<evidence type="ECO:0000313" key="6">
    <source>
        <dbReference type="Proteomes" id="UP001176961"/>
    </source>
</evidence>
<dbReference type="Proteomes" id="UP001176961">
    <property type="component" value="Unassembled WGS sequence"/>
</dbReference>
<keyword evidence="2 3" id="KW-0645">Protease</keyword>
<dbReference type="SUPFAM" id="SSF55486">
    <property type="entry name" value="Metalloproteases ('zincins'), catalytic domain"/>
    <property type="match status" value="1"/>
</dbReference>
<gene>
    <name evidence="5" type="ORF">CYNAS_LOCUS8114</name>
</gene>
<comment type="caution">
    <text evidence="5">The sequence shown here is derived from an EMBL/GenBank/DDBJ whole genome shotgun (WGS) entry which is preliminary data.</text>
</comment>
<proteinExistence type="predicted"/>
<dbReference type="GO" id="GO:0008270">
    <property type="term" value="F:zinc ion binding"/>
    <property type="evidence" value="ECO:0007669"/>
    <property type="project" value="UniProtKB-UniRule"/>
</dbReference>
<feature type="domain" description="Peptidase M12A" evidence="4">
    <location>
        <begin position="50"/>
        <end position="258"/>
    </location>
</feature>
<keyword evidence="6" id="KW-1185">Reference proteome</keyword>
<dbReference type="PROSITE" id="PS51864">
    <property type="entry name" value="ASTACIN"/>
    <property type="match status" value="1"/>
</dbReference>
<feature type="chain" id="PRO_5041479943" description="Metalloendopeptidase" evidence="3">
    <location>
        <begin position="20"/>
        <end position="338"/>
    </location>
</feature>
<evidence type="ECO:0000256" key="2">
    <source>
        <dbReference type="PROSITE-ProRule" id="PRU01211"/>
    </source>
</evidence>
<keyword evidence="2 3" id="KW-0862">Zinc</keyword>
<evidence type="ECO:0000256" key="3">
    <source>
        <dbReference type="RuleBase" id="RU361183"/>
    </source>
</evidence>
<protein>
    <recommendedName>
        <fullName evidence="3">Metalloendopeptidase</fullName>
        <ecNumber evidence="3">3.4.24.-</ecNumber>
    </recommendedName>
</protein>
<dbReference type="Gene3D" id="3.40.390.10">
    <property type="entry name" value="Collagenase (Catalytic Domain)"/>
    <property type="match status" value="1"/>
</dbReference>
<evidence type="ECO:0000259" key="4">
    <source>
        <dbReference type="PROSITE" id="PS51864"/>
    </source>
</evidence>
<dbReference type="AlphaFoldDB" id="A0AA36GPU8"/>
<dbReference type="Pfam" id="PF01400">
    <property type="entry name" value="Astacin"/>
    <property type="match status" value="1"/>
</dbReference>
<feature type="binding site" evidence="2">
    <location>
        <position position="158"/>
    </location>
    <ligand>
        <name>Zn(2+)</name>
        <dbReference type="ChEBI" id="CHEBI:29105"/>
        <note>catalytic</note>
    </ligand>
</feature>
<dbReference type="PANTHER" id="PTHR10127">
    <property type="entry name" value="DISCOIDIN, CUB, EGF, LAMININ , AND ZINC METALLOPROTEASE DOMAIN CONTAINING"/>
    <property type="match status" value="1"/>
</dbReference>
<reference evidence="5" key="1">
    <citation type="submission" date="2023-07" db="EMBL/GenBank/DDBJ databases">
        <authorList>
            <consortium name="CYATHOMIX"/>
        </authorList>
    </citation>
    <scope>NUCLEOTIDE SEQUENCE</scope>
    <source>
        <strain evidence="5">N/A</strain>
    </source>
</reference>
<feature type="signal peptide" evidence="3">
    <location>
        <begin position="1"/>
        <end position="19"/>
    </location>
</feature>
<organism evidence="5 6">
    <name type="scientific">Cylicocyclus nassatus</name>
    <name type="common">Nematode worm</name>
    <dbReference type="NCBI Taxonomy" id="53992"/>
    <lineage>
        <taxon>Eukaryota</taxon>
        <taxon>Metazoa</taxon>
        <taxon>Ecdysozoa</taxon>
        <taxon>Nematoda</taxon>
        <taxon>Chromadorea</taxon>
        <taxon>Rhabditida</taxon>
        <taxon>Rhabditina</taxon>
        <taxon>Rhabditomorpha</taxon>
        <taxon>Strongyloidea</taxon>
        <taxon>Strongylidae</taxon>
        <taxon>Cylicocyclus</taxon>
    </lineage>
</organism>
<dbReference type="InterPro" id="IPR001506">
    <property type="entry name" value="Peptidase_M12A"/>
</dbReference>
<accession>A0AA36GPU8</accession>
<keyword evidence="2 3" id="KW-0378">Hydrolase</keyword>
<comment type="caution">
    <text evidence="2">Lacks conserved residue(s) required for the propagation of feature annotation.</text>
</comment>
<dbReference type="InterPro" id="IPR006026">
    <property type="entry name" value="Peptidase_Metallo"/>
</dbReference>
<evidence type="ECO:0000256" key="1">
    <source>
        <dbReference type="ARBA" id="ARBA00023157"/>
    </source>
</evidence>
<dbReference type="PANTHER" id="PTHR10127:SF880">
    <property type="entry name" value="ZINC METALLOPROTEINASE NAS-5"/>
    <property type="match status" value="1"/>
</dbReference>
<dbReference type="GO" id="GO:0004222">
    <property type="term" value="F:metalloendopeptidase activity"/>
    <property type="evidence" value="ECO:0007669"/>
    <property type="project" value="UniProtKB-UniRule"/>
</dbReference>
<dbReference type="GO" id="GO:0006508">
    <property type="term" value="P:proteolysis"/>
    <property type="evidence" value="ECO:0007669"/>
    <property type="project" value="UniProtKB-KW"/>
</dbReference>
<dbReference type="InterPro" id="IPR024079">
    <property type="entry name" value="MetalloPept_cat_dom_sf"/>
</dbReference>
<dbReference type="PRINTS" id="PR00480">
    <property type="entry name" value="ASTACIN"/>
</dbReference>
<sequence>MQGLGTCVVIALLVDVMSAVERGPFITCLNRSNGDITQLHQIAMVTTMYNALPPSSRLKWNYIKDYDGKYVIPYAFGGSYENAEKEIIRRAMAKVDKNTCIRFHTRSYEKDYVEIQNHEGEGCFSTVGRYGGKSILMLEASRMGSCMQEHTIIHELLHIVGLWHEHMREDRDKYIVVHWDNIQKGYQNQFAMVEKSDAVTYGLPYDYLSIMHYGKTAFANPRSISMEPMEKQYLDLIGKAKEPSENDWIKVCAIYECKTCMGRRIKQENYIQASATTRRPAFQQPSTSCIDKDLLNCYFMDKNGTLDCAKYKHLCCGTCIALAKLAKYGRAPFKTSKA</sequence>
<evidence type="ECO:0000313" key="5">
    <source>
        <dbReference type="EMBL" id="CAJ0596131.1"/>
    </source>
</evidence>
<dbReference type="SMART" id="SM00235">
    <property type="entry name" value="ZnMc"/>
    <property type="match status" value="1"/>
</dbReference>
<name>A0AA36GPU8_CYLNA</name>
<keyword evidence="3" id="KW-0732">Signal</keyword>
<dbReference type="EMBL" id="CATQJL010000112">
    <property type="protein sequence ID" value="CAJ0596131.1"/>
    <property type="molecule type" value="Genomic_DNA"/>
</dbReference>
<dbReference type="InterPro" id="IPR034035">
    <property type="entry name" value="Astacin-like_dom"/>
</dbReference>
<feature type="binding site" evidence="2">
    <location>
        <position position="164"/>
    </location>
    <ligand>
        <name>Zn(2+)</name>
        <dbReference type="ChEBI" id="CHEBI:29105"/>
        <note>catalytic</note>
    </ligand>
</feature>
<dbReference type="EC" id="3.4.24.-" evidence="3"/>
<keyword evidence="2 3" id="KW-0479">Metal-binding</keyword>
<keyword evidence="1" id="KW-1015">Disulfide bond</keyword>
<keyword evidence="2 3" id="KW-0482">Metalloprotease</keyword>
<feature type="binding site" evidence="2">
    <location>
        <position position="154"/>
    </location>
    <ligand>
        <name>Zn(2+)</name>
        <dbReference type="ChEBI" id="CHEBI:29105"/>
        <note>catalytic</note>
    </ligand>
</feature>
<feature type="active site" evidence="2">
    <location>
        <position position="155"/>
    </location>
</feature>
<comment type="cofactor">
    <cofactor evidence="2 3">
        <name>Zn(2+)</name>
        <dbReference type="ChEBI" id="CHEBI:29105"/>
    </cofactor>
    <text evidence="2 3">Binds 1 zinc ion per subunit.</text>
</comment>
<dbReference type="CDD" id="cd04280">
    <property type="entry name" value="ZnMc_astacin_like"/>
    <property type="match status" value="1"/>
</dbReference>